<reference evidence="2" key="1">
    <citation type="journal article" date="2020" name="BMC Genomics">
        <title>Correction to: Identification and distribution of gene clusters required for synthesis of sphingolipid metabolism inhibitors in diverse species of the filamentous fungus Fusarium.</title>
        <authorList>
            <person name="Kim H.S."/>
            <person name="Lohmar J.M."/>
            <person name="Busman M."/>
            <person name="Brown D.W."/>
            <person name="Naumann T.A."/>
            <person name="Divon H.H."/>
            <person name="Lysoe E."/>
            <person name="Uhlig S."/>
            <person name="Proctor R.H."/>
        </authorList>
    </citation>
    <scope>NUCLEOTIDE SEQUENCE</scope>
    <source>
        <strain evidence="2">NRRL 20472</strain>
    </source>
</reference>
<sequence length="334" mass="38174">MSRNDFDTYRNLYGKYFLYLDEQMSSVQRKSGLYSVQTIDEFMSIAEHIGNNKDQTKTKLFSNASLAAMRSADIAIRIWLTLDVRHLSHDSSSALTWDSEISLPVLLNGYFTVPSSNAYDSPRQIPDTFSVANLVRYYEFRVNWTSDLARHLSIDWKYKQITIFEHAICLRNHLDYSDDCPLPKPLIQEAIDTIKLLFPDDKNTRAFLAKEDRKFLKIPYGRERSLSLSAYRYWQGNISVLLDHWEQGSKGWSQIRLSPDRDNLLEYVTFWAATAVLILTIISITFSVASLALAKQALDVSVRSLEVSVQSYELSSAIACAEANATETLPAFCK</sequence>
<accession>A0A8H4XFP6</accession>
<dbReference type="EMBL" id="JABEXW010000055">
    <property type="protein sequence ID" value="KAF4972511.1"/>
    <property type="molecule type" value="Genomic_DNA"/>
</dbReference>
<evidence type="ECO:0000313" key="3">
    <source>
        <dbReference type="Proteomes" id="UP000622797"/>
    </source>
</evidence>
<evidence type="ECO:0000313" key="2">
    <source>
        <dbReference type="EMBL" id="KAF4972511.1"/>
    </source>
</evidence>
<gene>
    <name evidence="2" type="ORF">FSARC_935</name>
</gene>
<dbReference type="Proteomes" id="UP000622797">
    <property type="component" value="Unassembled WGS sequence"/>
</dbReference>
<dbReference type="AlphaFoldDB" id="A0A8H4XFP6"/>
<keyword evidence="1" id="KW-0472">Membrane</keyword>
<feature type="transmembrane region" description="Helical" evidence="1">
    <location>
        <begin position="270"/>
        <end position="294"/>
    </location>
</feature>
<evidence type="ECO:0000256" key="1">
    <source>
        <dbReference type="SAM" id="Phobius"/>
    </source>
</evidence>
<dbReference type="OrthoDB" id="5428890at2759"/>
<protein>
    <submittedName>
        <fullName evidence="2">Uncharacterized protein</fullName>
    </submittedName>
</protein>
<comment type="caution">
    <text evidence="2">The sequence shown here is derived from an EMBL/GenBank/DDBJ whole genome shotgun (WGS) entry which is preliminary data.</text>
</comment>
<keyword evidence="3" id="KW-1185">Reference proteome</keyword>
<name>A0A8H4XFP6_9HYPO</name>
<reference evidence="2" key="2">
    <citation type="submission" date="2020-05" db="EMBL/GenBank/DDBJ databases">
        <authorList>
            <person name="Kim H.-S."/>
            <person name="Proctor R.H."/>
            <person name="Brown D.W."/>
        </authorList>
    </citation>
    <scope>NUCLEOTIDE SEQUENCE</scope>
    <source>
        <strain evidence="2">NRRL 20472</strain>
    </source>
</reference>
<keyword evidence="1" id="KW-0812">Transmembrane</keyword>
<keyword evidence="1" id="KW-1133">Transmembrane helix</keyword>
<proteinExistence type="predicted"/>
<organism evidence="2 3">
    <name type="scientific">Fusarium sarcochroum</name>
    <dbReference type="NCBI Taxonomy" id="1208366"/>
    <lineage>
        <taxon>Eukaryota</taxon>
        <taxon>Fungi</taxon>
        <taxon>Dikarya</taxon>
        <taxon>Ascomycota</taxon>
        <taxon>Pezizomycotina</taxon>
        <taxon>Sordariomycetes</taxon>
        <taxon>Hypocreomycetidae</taxon>
        <taxon>Hypocreales</taxon>
        <taxon>Nectriaceae</taxon>
        <taxon>Fusarium</taxon>
        <taxon>Fusarium lateritium species complex</taxon>
    </lineage>
</organism>